<name>A0A381SGN5_9ZZZZ</name>
<gene>
    <name evidence="1" type="ORF">METZ01_LOCUS55990</name>
</gene>
<dbReference type="AlphaFoldDB" id="A0A381SGN5"/>
<dbReference type="Gene3D" id="3.10.129.10">
    <property type="entry name" value="Hotdog Thioesterase"/>
    <property type="match status" value="1"/>
</dbReference>
<organism evidence="1">
    <name type="scientific">marine metagenome</name>
    <dbReference type="NCBI Taxonomy" id="408172"/>
    <lineage>
        <taxon>unclassified sequences</taxon>
        <taxon>metagenomes</taxon>
        <taxon>ecological metagenomes</taxon>
    </lineage>
</organism>
<evidence type="ECO:0000313" key="1">
    <source>
        <dbReference type="EMBL" id="SVA03136.1"/>
    </source>
</evidence>
<proteinExistence type="predicted"/>
<sequence>MIRGGNDYRISRPARPEDVITTSWEITQIRERHDADGVPLLIVVAEAVYAAADGGQIASNTETLIYRPMKSSP</sequence>
<accession>A0A381SGN5</accession>
<dbReference type="InterPro" id="IPR029069">
    <property type="entry name" value="HotDog_dom_sf"/>
</dbReference>
<reference evidence="1" key="1">
    <citation type="submission" date="2018-05" db="EMBL/GenBank/DDBJ databases">
        <authorList>
            <person name="Lanie J.A."/>
            <person name="Ng W.-L."/>
            <person name="Kazmierczak K.M."/>
            <person name="Andrzejewski T.M."/>
            <person name="Davidsen T.M."/>
            <person name="Wayne K.J."/>
            <person name="Tettelin H."/>
            <person name="Glass J.I."/>
            <person name="Rusch D."/>
            <person name="Podicherti R."/>
            <person name="Tsui H.-C.T."/>
            <person name="Winkler M.E."/>
        </authorList>
    </citation>
    <scope>NUCLEOTIDE SEQUENCE</scope>
</reference>
<evidence type="ECO:0008006" key="2">
    <source>
        <dbReference type="Google" id="ProtNLM"/>
    </source>
</evidence>
<dbReference type="EMBL" id="UINC01003077">
    <property type="protein sequence ID" value="SVA03136.1"/>
    <property type="molecule type" value="Genomic_DNA"/>
</dbReference>
<protein>
    <recommendedName>
        <fullName evidence="2">N-terminal of MaoC-like dehydratase domain-containing protein</fullName>
    </recommendedName>
</protein>
<dbReference type="SUPFAM" id="SSF54637">
    <property type="entry name" value="Thioesterase/thiol ester dehydrase-isomerase"/>
    <property type="match status" value="1"/>
</dbReference>